<sequence>MAGLSTRLDGTVLEDDCCITKNE</sequence>
<proteinExistence type="predicted"/>
<evidence type="ECO:0000313" key="2">
    <source>
        <dbReference type="Proteomes" id="UP000607653"/>
    </source>
</evidence>
<accession>A0A822ZAX0</accession>
<keyword evidence="2" id="KW-1185">Reference proteome</keyword>
<organism evidence="1 2">
    <name type="scientific">Nelumbo nucifera</name>
    <name type="common">Sacred lotus</name>
    <dbReference type="NCBI Taxonomy" id="4432"/>
    <lineage>
        <taxon>Eukaryota</taxon>
        <taxon>Viridiplantae</taxon>
        <taxon>Streptophyta</taxon>
        <taxon>Embryophyta</taxon>
        <taxon>Tracheophyta</taxon>
        <taxon>Spermatophyta</taxon>
        <taxon>Magnoliopsida</taxon>
        <taxon>Proteales</taxon>
        <taxon>Nelumbonaceae</taxon>
        <taxon>Nelumbo</taxon>
    </lineage>
</organism>
<reference evidence="1 2" key="1">
    <citation type="journal article" date="2020" name="Mol. Biol. Evol.">
        <title>Distinct Expression and Methylation Patterns for Genes with Different Fates following a Single Whole-Genome Duplication in Flowering Plants.</title>
        <authorList>
            <person name="Shi T."/>
            <person name="Rahmani R.S."/>
            <person name="Gugger P.F."/>
            <person name="Wang M."/>
            <person name="Li H."/>
            <person name="Zhang Y."/>
            <person name="Li Z."/>
            <person name="Wang Q."/>
            <person name="Van de Peer Y."/>
            <person name="Marchal K."/>
            <person name="Chen J."/>
        </authorList>
    </citation>
    <scope>NUCLEOTIDE SEQUENCE [LARGE SCALE GENOMIC DNA]</scope>
    <source>
        <tissue evidence="1">Leaf</tissue>
    </source>
</reference>
<dbReference type="Proteomes" id="UP000607653">
    <property type="component" value="Unassembled WGS sequence"/>
</dbReference>
<comment type="caution">
    <text evidence="1">The sequence shown here is derived from an EMBL/GenBank/DDBJ whole genome shotgun (WGS) entry which is preliminary data.</text>
</comment>
<name>A0A822ZAX0_NELNU</name>
<gene>
    <name evidence="1" type="ORF">HUJ06_014509</name>
</gene>
<evidence type="ECO:0000313" key="1">
    <source>
        <dbReference type="EMBL" id="DAD40186.1"/>
    </source>
</evidence>
<dbReference type="EMBL" id="DUZY01000005">
    <property type="protein sequence ID" value="DAD40186.1"/>
    <property type="molecule type" value="Genomic_DNA"/>
</dbReference>
<dbReference type="AlphaFoldDB" id="A0A822ZAX0"/>
<protein>
    <submittedName>
        <fullName evidence="1">Uncharacterized protein</fullName>
    </submittedName>
</protein>